<dbReference type="OrthoDB" id="189743at2"/>
<keyword evidence="2" id="KW-0808">Transferase</keyword>
<dbReference type="GO" id="GO:0008168">
    <property type="term" value="F:methyltransferase activity"/>
    <property type="evidence" value="ECO:0007669"/>
    <property type="project" value="UniProtKB-KW"/>
</dbReference>
<keyword evidence="3" id="KW-1185">Reference proteome</keyword>
<gene>
    <name evidence="2" type="ORF">EDC63_11371</name>
</gene>
<sequence length="225" mass="25317">MDEAARREFLSMVASYQNRGDPTGWFDKVYRDAQGDFRGVFWADLAPNPYLVSWLEEHPVSGENLWAVVVGCGVGDDAEAISAHGYQVIAFDISPAAIDLCRKRYPNTHVEYRVADLFDHPKDWAQRFDLVYECNTIQVLPGDYRIRALNAIADLVAPGGNALVSCRSRKTGEKENEFPLPLDRPEIDGFVRAGLKEESFVVYDDDQAPPVPHFFGCYTRPLKSV</sequence>
<dbReference type="EMBL" id="SMCO01000013">
    <property type="protein sequence ID" value="TCV84135.1"/>
    <property type="molecule type" value="Genomic_DNA"/>
</dbReference>
<keyword evidence="2" id="KW-0489">Methyltransferase</keyword>
<dbReference type="GO" id="GO:0032259">
    <property type="term" value="P:methylation"/>
    <property type="evidence" value="ECO:0007669"/>
    <property type="project" value="UniProtKB-KW"/>
</dbReference>
<evidence type="ECO:0000313" key="2">
    <source>
        <dbReference type="EMBL" id="TCV84135.1"/>
    </source>
</evidence>
<dbReference type="Pfam" id="PF13649">
    <property type="entry name" value="Methyltransf_25"/>
    <property type="match status" value="1"/>
</dbReference>
<reference evidence="2 3" key="1">
    <citation type="submission" date="2019-03" db="EMBL/GenBank/DDBJ databases">
        <title>Genomic Encyclopedia of Type Strains, Phase IV (KMG-IV): sequencing the most valuable type-strain genomes for metagenomic binning, comparative biology and taxonomic classification.</title>
        <authorList>
            <person name="Goeker M."/>
        </authorList>
    </citation>
    <scope>NUCLEOTIDE SEQUENCE [LARGE SCALE GENOMIC DNA]</scope>
    <source>
        <strain evidence="2 3">DSM 100309</strain>
    </source>
</reference>
<dbReference type="RefSeq" id="WP_124945115.1">
    <property type="nucleotide sequence ID" value="NZ_BHVT01000008.1"/>
</dbReference>
<comment type="caution">
    <text evidence="2">The sequence shown here is derived from an EMBL/GenBank/DDBJ whole genome shotgun (WGS) entry which is preliminary data.</text>
</comment>
<protein>
    <submittedName>
        <fullName evidence="2">Methyltransferase family protein</fullName>
    </submittedName>
</protein>
<evidence type="ECO:0000313" key="3">
    <source>
        <dbReference type="Proteomes" id="UP000295367"/>
    </source>
</evidence>
<proteinExistence type="predicted"/>
<name>A0A4R3XWL7_9PROT</name>
<dbReference type="InterPro" id="IPR041698">
    <property type="entry name" value="Methyltransf_25"/>
</dbReference>
<evidence type="ECO:0000259" key="1">
    <source>
        <dbReference type="Pfam" id="PF13649"/>
    </source>
</evidence>
<dbReference type="Proteomes" id="UP000295367">
    <property type="component" value="Unassembled WGS sequence"/>
</dbReference>
<dbReference type="SUPFAM" id="SSF53335">
    <property type="entry name" value="S-adenosyl-L-methionine-dependent methyltransferases"/>
    <property type="match status" value="1"/>
</dbReference>
<accession>A0A4R3XWL7</accession>
<dbReference type="CDD" id="cd02440">
    <property type="entry name" value="AdoMet_MTases"/>
    <property type="match status" value="1"/>
</dbReference>
<feature type="domain" description="Methyltransferase" evidence="1">
    <location>
        <begin position="70"/>
        <end position="160"/>
    </location>
</feature>
<dbReference type="InterPro" id="IPR029063">
    <property type="entry name" value="SAM-dependent_MTases_sf"/>
</dbReference>
<dbReference type="Gene3D" id="3.40.50.150">
    <property type="entry name" value="Vaccinia Virus protein VP39"/>
    <property type="match status" value="1"/>
</dbReference>
<dbReference type="AlphaFoldDB" id="A0A4R3XWL7"/>
<organism evidence="2 3">
    <name type="scientific">Sulfurirhabdus autotrophica</name>
    <dbReference type="NCBI Taxonomy" id="1706046"/>
    <lineage>
        <taxon>Bacteria</taxon>
        <taxon>Pseudomonadati</taxon>
        <taxon>Pseudomonadota</taxon>
        <taxon>Betaproteobacteria</taxon>
        <taxon>Nitrosomonadales</taxon>
        <taxon>Sulfuricellaceae</taxon>
        <taxon>Sulfurirhabdus</taxon>
    </lineage>
</organism>